<protein>
    <submittedName>
        <fullName evidence="7">Rhodocoxin reductase</fullName>
        <ecNumber evidence="7">1.18.1.-</ecNumber>
    </submittedName>
</protein>
<dbReference type="InterPro" id="IPR016156">
    <property type="entry name" value="FAD/NAD-linked_Rdtase_dimer_sf"/>
</dbReference>
<comment type="cofactor">
    <cofactor evidence="1">
        <name>FAD</name>
        <dbReference type="ChEBI" id="CHEBI:57692"/>
    </cofactor>
</comment>
<evidence type="ECO:0000259" key="6">
    <source>
        <dbReference type="Pfam" id="PF14759"/>
    </source>
</evidence>
<dbReference type="SUPFAM" id="SSF55424">
    <property type="entry name" value="FAD/NAD-linked reductases, dimerisation (C-terminal) domain"/>
    <property type="match status" value="1"/>
</dbReference>
<proteinExistence type="predicted"/>
<dbReference type="Proteomes" id="UP000051326">
    <property type="component" value="Unassembled WGS sequence"/>
</dbReference>
<reference evidence="7 8" key="1">
    <citation type="submission" date="2015-09" db="EMBL/GenBank/DDBJ databases">
        <authorList>
            <consortium name="Swine Surveillance"/>
        </authorList>
    </citation>
    <scope>NUCLEOTIDE SEQUENCE [LARGE SCALE GENOMIC DNA]</scope>
    <source>
        <strain evidence="7 8">CECT 8399</strain>
    </source>
</reference>
<keyword evidence="2" id="KW-0285">Flavoprotein</keyword>
<dbReference type="Pfam" id="PF07992">
    <property type="entry name" value="Pyr_redox_2"/>
    <property type="match status" value="1"/>
</dbReference>
<dbReference type="STRING" id="1396826.PHA8399_00827"/>
<dbReference type="Pfam" id="PF14759">
    <property type="entry name" value="Reductase_C"/>
    <property type="match status" value="1"/>
</dbReference>
<evidence type="ECO:0000256" key="3">
    <source>
        <dbReference type="ARBA" id="ARBA00022827"/>
    </source>
</evidence>
<evidence type="ECO:0000256" key="1">
    <source>
        <dbReference type="ARBA" id="ARBA00001974"/>
    </source>
</evidence>
<dbReference type="AlphaFoldDB" id="A0A0P1H6T3"/>
<feature type="domain" description="FAD/NAD(P)-binding" evidence="5">
    <location>
        <begin position="3"/>
        <end position="299"/>
    </location>
</feature>
<dbReference type="RefSeq" id="WP_058284918.1">
    <property type="nucleotide sequence ID" value="NZ_CYSR01000010.1"/>
</dbReference>
<dbReference type="PANTHER" id="PTHR43557">
    <property type="entry name" value="APOPTOSIS-INDUCING FACTOR 1"/>
    <property type="match status" value="1"/>
</dbReference>
<evidence type="ECO:0000259" key="5">
    <source>
        <dbReference type="Pfam" id="PF07992"/>
    </source>
</evidence>
<sequence>MSHIVVIGAGQAGSSLVAKLRKDGFEGEITLIGAEAALPYQRPPLSKAYLLGEMEVERLFLRPESFYAENNITLKLGKRVTGIDPAAKTVSLGDEVISYDQLALTTGSDPRRLPAAIGGDLDGVFVVRGLTDADAMAPHVTEGKRALIVGGGYIGLEAAAVCAKRGVKVTLVEMADRILQRVAAPETSDFFRNLHTSHGVDIREGVGLERLEGEGGQVTRAVLSGGEVLDVDFVVVGVGITPSSQLAEMAGLELDNGIKADAKGRTSDASIWAAGDCASFPFQGNRIRLESVPNAIDQAETVAQNMLGADKDYVAQPWFWSDQYDVKLQIAGLNTGYDNVVTRQGDGRQVAFWYYAGDRLVAVDAMNDPRAYMVAKRLIDMGKTADKTVVADPSADLKPLLKA</sequence>
<dbReference type="InterPro" id="IPR028202">
    <property type="entry name" value="Reductase_C"/>
</dbReference>
<gene>
    <name evidence="7" type="primary">thcD</name>
    <name evidence="7" type="ORF">PHA8399_00827</name>
</gene>
<dbReference type="EC" id="1.18.1.-" evidence="7"/>
<accession>A0A0P1H6T3</accession>
<dbReference type="InterPro" id="IPR023753">
    <property type="entry name" value="FAD/NAD-binding_dom"/>
</dbReference>
<dbReference type="InterPro" id="IPR050446">
    <property type="entry name" value="FAD-oxidoreductase/Apoptosis"/>
</dbReference>
<dbReference type="Gene3D" id="3.30.390.30">
    <property type="match status" value="1"/>
</dbReference>
<organism evidence="7 8">
    <name type="scientific">Leisingera aquaemixtae</name>
    <dbReference type="NCBI Taxonomy" id="1396826"/>
    <lineage>
        <taxon>Bacteria</taxon>
        <taxon>Pseudomonadati</taxon>
        <taxon>Pseudomonadota</taxon>
        <taxon>Alphaproteobacteria</taxon>
        <taxon>Rhodobacterales</taxon>
        <taxon>Roseobacteraceae</taxon>
        <taxon>Leisingera</taxon>
    </lineage>
</organism>
<dbReference type="GO" id="GO:0016651">
    <property type="term" value="F:oxidoreductase activity, acting on NAD(P)H"/>
    <property type="evidence" value="ECO:0007669"/>
    <property type="project" value="TreeGrafter"/>
</dbReference>
<name>A0A0P1H6T3_9RHOB</name>
<dbReference type="PRINTS" id="PR00368">
    <property type="entry name" value="FADPNR"/>
</dbReference>
<evidence type="ECO:0000313" key="7">
    <source>
        <dbReference type="EMBL" id="CUH98712.1"/>
    </source>
</evidence>
<evidence type="ECO:0000313" key="8">
    <source>
        <dbReference type="Proteomes" id="UP000051326"/>
    </source>
</evidence>
<keyword evidence="4 7" id="KW-0560">Oxidoreductase</keyword>
<feature type="domain" description="Reductase C-terminal" evidence="6">
    <location>
        <begin position="318"/>
        <end position="401"/>
    </location>
</feature>
<dbReference type="Gene3D" id="3.50.50.60">
    <property type="entry name" value="FAD/NAD(P)-binding domain"/>
    <property type="match status" value="2"/>
</dbReference>
<dbReference type="PANTHER" id="PTHR43557:SF2">
    <property type="entry name" value="RIESKE DOMAIN-CONTAINING PROTEIN-RELATED"/>
    <property type="match status" value="1"/>
</dbReference>
<dbReference type="EMBL" id="CYSR01000010">
    <property type="protein sequence ID" value="CUH98712.1"/>
    <property type="molecule type" value="Genomic_DNA"/>
</dbReference>
<evidence type="ECO:0000256" key="2">
    <source>
        <dbReference type="ARBA" id="ARBA00022630"/>
    </source>
</evidence>
<evidence type="ECO:0000256" key="4">
    <source>
        <dbReference type="ARBA" id="ARBA00023002"/>
    </source>
</evidence>
<dbReference type="SUPFAM" id="SSF51905">
    <property type="entry name" value="FAD/NAD(P)-binding domain"/>
    <property type="match status" value="2"/>
</dbReference>
<keyword evidence="3" id="KW-0274">FAD</keyword>
<dbReference type="PRINTS" id="PR00411">
    <property type="entry name" value="PNDRDTASEI"/>
</dbReference>
<dbReference type="InterPro" id="IPR036188">
    <property type="entry name" value="FAD/NAD-bd_sf"/>
</dbReference>
<dbReference type="GO" id="GO:0005737">
    <property type="term" value="C:cytoplasm"/>
    <property type="evidence" value="ECO:0007669"/>
    <property type="project" value="TreeGrafter"/>
</dbReference>